<keyword evidence="1" id="KW-0472">Membrane</keyword>
<keyword evidence="3" id="KW-1185">Reference proteome</keyword>
<feature type="transmembrane region" description="Helical" evidence="1">
    <location>
        <begin position="30"/>
        <end position="48"/>
    </location>
</feature>
<dbReference type="EMBL" id="BMYM01000001">
    <property type="protein sequence ID" value="GHD29592.1"/>
    <property type="molecule type" value="Genomic_DNA"/>
</dbReference>
<name>A0A918XGD4_9GAMM</name>
<comment type="caution">
    <text evidence="2">The sequence shown here is derived from an EMBL/GenBank/DDBJ whole genome shotgun (WGS) entry which is preliminary data.</text>
</comment>
<proteinExistence type="predicted"/>
<evidence type="ECO:0000256" key="1">
    <source>
        <dbReference type="SAM" id="Phobius"/>
    </source>
</evidence>
<dbReference type="Proteomes" id="UP000644693">
    <property type="component" value="Unassembled WGS sequence"/>
</dbReference>
<gene>
    <name evidence="2" type="ORF">GCM10007053_10390</name>
</gene>
<organism evidence="2 3">
    <name type="scientific">Parahalioglobus pacificus</name>
    <dbReference type="NCBI Taxonomy" id="930806"/>
    <lineage>
        <taxon>Bacteria</taxon>
        <taxon>Pseudomonadati</taxon>
        <taxon>Pseudomonadota</taxon>
        <taxon>Gammaproteobacteria</taxon>
        <taxon>Cellvibrionales</taxon>
        <taxon>Halieaceae</taxon>
        <taxon>Parahalioglobus</taxon>
    </lineage>
</organism>
<accession>A0A918XGD4</accession>
<protein>
    <submittedName>
        <fullName evidence="2">Uncharacterized protein</fullName>
    </submittedName>
</protein>
<keyword evidence="1" id="KW-1133">Transmembrane helix</keyword>
<reference evidence="2" key="1">
    <citation type="journal article" date="2014" name="Int. J. Syst. Evol. Microbiol.">
        <title>Complete genome sequence of Corynebacterium casei LMG S-19264T (=DSM 44701T), isolated from a smear-ripened cheese.</title>
        <authorList>
            <consortium name="US DOE Joint Genome Institute (JGI-PGF)"/>
            <person name="Walter F."/>
            <person name="Albersmeier A."/>
            <person name="Kalinowski J."/>
            <person name="Ruckert C."/>
        </authorList>
    </citation>
    <scope>NUCLEOTIDE SEQUENCE</scope>
    <source>
        <strain evidence="2">KCTC 23430</strain>
    </source>
</reference>
<sequence>MAYSFAYILFLLIFVTLSTSRSLEGVNITHLTLAGFAVILAFGSWCAYEAHKGQLEEMENR</sequence>
<reference evidence="2" key="2">
    <citation type="submission" date="2020-09" db="EMBL/GenBank/DDBJ databases">
        <authorList>
            <person name="Sun Q."/>
            <person name="Kim S."/>
        </authorList>
    </citation>
    <scope>NUCLEOTIDE SEQUENCE</scope>
    <source>
        <strain evidence="2">KCTC 23430</strain>
    </source>
</reference>
<dbReference type="AlphaFoldDB" id="A0A918XGD4"/>
<evidence type="ECO:0000313" key="2">
    <source>
        <dbReference type="EMBL" id="GHD29592.1"/>
    </source>
</evidence>
<evidence type="ECO:0000313" key="3">
    <source>
        <dbReference type="Proteomes" id="UP000644693"/>
    </source>
</evidence>
<keyword evidence="1" id="KW-0812">Transmembrane</keyword>